<dbReference type="Proteomes" id="UP000250043">
    <property type="component" value="Unassembled WGS sequence"/>
</dbReference>
<name>A0A8E2ALD1_9APHY</name>
<organism evidence="2 3">
    <name type="scientific">Obba rivulosa</name>
    <dbReference type="NCBI Taxonomy" id="1052685"/>
    <lineage>
        <taxon>Eukaryota</taxon>
        <taxon>Fungi</taxon>
        <taxon>Dikarya</taxon>
        <taxon>Basidiomycota</taxon>
        <taxon>Agaricomycotina</taxon>
        <taxon>Agaricomycetes</taxon>
        <taxon>Polyporales</taxon>
        <taxon>Gelatoporiaceae</taxon>
        <taxon>Obba</taxon>
    </lineage>
</organism>
<keyword evidence="1" id="KW-0472">Membrane</keyword>
<sequence length="336" mass="37090">MAPLAYASSQIVSLIIESALYGVYIMLLNNCIQVFFQKRKFQTLSTPLVIVAASLFLLITWHLVIDFIRLEVAFNSSNEVADIEVQYNDLRSIYSVMKQSVYVATTAISDAFILYRCYVVWNKNIWIVILPALLLVADVGTGITACCTLGLLKPGESFYVKTQAEISNAFFSTTLAVNGLCTGLIAGRVWWHQHSIKNLNVHRGVTFDVGRVATIMVESAAVYSATLIIVIAMYVTEITAAFDAFRDITSPIIGIVFALIVVRVGLGTSHETVASLSTFVLHAMNSPENTTTIQFSTNIRRSQHYTSTQQLQSTQLDGPNWDPQVENVAFIVTDAP</sequence>
<feature type="transmembrane region" description="Helical" evidence="1">
    <location>
        <begin position="248"/>
        <end position="266"/>
    </location>
</feature>
<keyword evidence="1" id="KW-0812">Transmembrane</keyword>
<evidence type="ECO:0000256" key="1">
    <source>
        <dbReference type="SAM" id="Phobius"/>
    </source>
</evidence>
<evidence type="ECO:0000313" key="3">
    <source>
        <dbReference type="Proteomes" id="UP000250043"/>
    </source>
</evidence>
<dbReference type="OrthoDB" id="2756618at2759"/>
<feature type="transmembrane region" description="Helical" evidence="1">
    <location>
        <begin position="212"/>
        <end position="236"/>
    </location>
</feature>
<gene>
    <name evidence="2" type="ORF">OBBRIDRAFT_761044</name>
</gene>
<feature type="transmembrane region" description="Helical" evidence="1">
    <location>
        <begin position="6"/>
        <end position="27"/>
    </location>
</feature>
<accession>A0A8E2ALD1</accession>
<protein>
    <submittedName>
        <fullName evidence="2">Uncharacterized protein</fullName>
    </submittedName>
</protein>
<feature type="transmembrane region" description="Helical" evidence="1">
    <location>
        <begin position="48"/>
        <end position="68"/>
    </location>
</feature>
<keyword evidence="3" id="KW-1185">Reference proteome</keyword>
<dbReference type="AlphaFoldDB" id="A0A8E2ALD1"/>
<keyword evidence="1" id="KW-1133">Transmembrane helix</keyword>
<feature type="transmembrane region" description="Helical" evidence="1">
    <location>
        <begin position="171"/>
        <end position="191"/>
    </location>
</feature>
<evidence type="ECO:0000313" key="2">
    <source>
        <dbReference type="EMBL" id="OCH86646.1"/>
    </source>
</evidence>
<feature type="transmembrane region" description="Helical" evidence="1">
    <location>
        <begin position="125"/>
        <end position="151"/>
    </location>
</feature>
<feature type="transmembrane region" description="Helical" evidence="1">
    <location>
        <begin position="100"/>
        <end position="118"/>
    </location>
</feature>
<dbReference type="EMBL" id="KV722518">
    <property type="protein sequence ID" value="OCH86646.1"/>
    <property type="molecule type" value="Genomic_DNA"/>
</dbReference>
<proteinExistence type="predicted"/>
<reference evidence="2 3" key="1">
    <citation type="submission" date="2016-07" db="EMBL/GenBank/DDBJ databases">
        <title>Draft genome of the white-rot fungus Obba rivulosa 3A-2.</title>
        <authorList>
            <consortium name="DOE Joint Genome Institute"/>
            <person name="Miettinen O."/>
            <person name="Riley R."/>
            <person name="Acob R."/>
            <person name="Barry K."/>
            <person name="Cullen D."/>
            <person name="De Vries R."/>
            <person name="Hainaut M."/>
            <person name="Hatakka A."/>
            <person name="Henrissat B."/>
            <person name="Hilden K."/>
            <person name="Kuo R."/>
            <person name="Labutti K."/>
            <person name="Lipzen A."/>
            <person name="Makela M.R."/>
            <person name="Sandor L."/>
            <person name="Spatafora J.W."/>
            <person name="Grigoriev I.V."/>
            <person name="Hibbett D.S."/>
        </authorList>
    </citation>
    <scope>NUCLEOTIDE SEQUENCE [LARGE SCALE GENOMIC DNA]</scope>
    <source>
        <strain evidence="2 3">3A-2</strain>
    </source>
</reference>